<dbReference type="GO" id="GO:0005737">
    <property type="term" value="C:cytoplasm"/>
    <property type="evidence" value="ECO:0007669"/>
    <property type="project" value="InterPro"/>
</dbReference>
<feature type="domain" description="DHHA2" evidence="1">
    <location>
        <begin position="252"/>
        <end position="397"/>
    </location>
</feature>
<dbReference type="InterPro" id="IPR038763">
    <property type="entry name" value="DHH_sf"/>
</dbReference>
<dbReference type="RefSeq" id="XP_008869488.1">
    <property type="nucleotide sequence ID" value="XM_008871266.1"/>
</dbReference>
<dbReference type="Gene3D" id="3.10.310.20">
    <property type="entry name" value="DHHA2 domain"/>
    <property type="match status" value="1"/>
</dbReference>
<organism evidence="2">
    <name type="scientific">Aphanomyces invadans</name>
    <dbReference type="NCBI Taxonomy" id="157072"/>
    <lineage>
        <taxon>Eukaryota</taxon>
        <taxon>Sar</taxon>
        <taxon>Stramenopiles</taxon>
        <taxon>Oomycota</taxon>
        <taxon>Saprolegniomycetes</taxon>
        <taxon>Saprolegniales</taxon>
        <taxon>Verrucalvaceae</taxon>
        <taxon>Aphanomyces</taxon>
    </lineage>
</organism>
<gene>
    <name evidence="2" type="ORF">H310_06269</name>
</gene>
<dbReference type="eggNOG" id="KOG4129">
    <property type="taxonomic scope" value="Eukaryota"/>
</dbReference>
<dbReference type="STRING" id="157072.A0A024U5Y8"/>
<dbReference type="OrthoDB" id="374045at2759"/>
<dbReference type="GO" id="GO:0004309">
    <property type="term" value="F:exopolyphosphatase activity"/>
    <property type="evidence" value="ECO:0007669"/>
    <property type="project" value="TreeGrafter"/>
</dbReference>
<sequence>MHRANAFAAAFQPALAEKLNAFLRSSRSAALSNTFHQLHVVIGNEACDADSMVSSLIYAFFRGHSHEISTGSTDPPRTVYLPVMSVDRDQFRLRCETNALFDAAHIDVDALVFQNEIDLPAIHATQQLKLTLTDHNKLKRGYSSLESAVTSILDHHEDLGSHEQVTGSHRRIAFEKTERGGNVLAGSCCTLIAEEIIASGTAIDPLVATLLVAVILLDNMNMDPKMKKGTPRDVAMVDALLPHALIERTPLYDWLVLEKYNPANWAAFSFGNCLQYDYKQFESAGVSYGCSSILVDLPSFWAAGGGGTSALALLESHRVSQELAFVVVQSMIHSGPRRQLLVYAKDPDLHAALKAHLDNVGVLQLAPLDVHSGVHAFEQHNVALSRKQLVPLLDAFLKQLPSPL</sequence>
<dbReference type="SMART" id="SM01131">
    <property type="entry name" value="DHHA2"/>
    <property type="match status" value="1"/>
</dbReference>
<dbReference type="GeneID" id="20083319"/>
<dbReference type="InterPro" id="IPR004097">
    <property type="entry name" value="DHHA2"/>
</dbReference>
<reference evidence="2" key="1">
    <citation type="submission" date="2013-12" db="EMBL/GenBank/DDBJ databases">
        <title>The Genome Sequence of Aphanomyces invadans NJM9701.</title>
        <authorList>
            <consortium name="The Broad Institute Genomics Platform"/>
            <person name="Russ C."/>
            <person name="Tyler B."/>
            <person name="van West P."/>
            <person name="Dieguez-Uribeondo J."/>
            <person name="Young S.K."/>
            <person name="Zeng Q."/>
            <person name="Gargeya S."/>
            <person name="Fitzgerald M."/>
            <person name="Abouelleil A."/>
            <person name="Alvarado L."/>
            <person name="Chapman S.B."/>
            <person name="Gainer-Dewar J."/>
            <person name="Goldberg J."/>
            <person name="Griggs A."/>
            <person name="Gujja S."/>
            <person name="Hansen M."/>
            <person name="Howarth C."/>
            <person name="Imamovic A."/>
            <person name="Ireland A."/>
            <person name="Larimer J."/>
            <person name="McCowan C."/>
            <person name="Murphy C."/>
            <person name="Pearson M."/>
            <person name="Poon T.W."/>
            <person name="Priest M."/>
            <person name="Roberts A."/>
            <person name="Saif S."/>
            <person name="Shea T."/>
            <person name="Sykes S."/>
            <person name="Wortman J."/>
            <person name="Nusbaum C."/>
            <person name="Birren B."/>
        </authorList>
    </citation>
    <scope>NUCLEOTIDE SEQUENCE [LARGE SCALE GENOMIC DNA]</scope>
    <source>
        <strain evidence="2">NJM9701</strain>
    </source>
</reference>
<dbReference type="VEuPathDB" id="FungiDB:H310_06269"/>
<dbReference type="InterPro" id="IPR038222">
    <property type="entry name" value="DHHA2_dom_sf"/>
</dbReference>
<name>A0A024U5Y8_9STRA</name>
<accession>A0A024U5Y8</accession>
<dbReference type="SUPFAM" id="SSF64182">
    <property type="entry name" value="DHH phosphoesterases"/>
    <property type="match status" value="1"/>
</dbReference>
<dbReference type="PANTHER" id="PTHR12112">
    <property type="entry name" value="BNIP - RELATED"/>
    <property type="match status" value="1"/>
</dbReference>
<evidence type="ECO:0000313" key="2">
    <source>
        <dbReference type="EMBL" id="ETW01640.1"/>
    </source>
</evidence>
<dbReference type="Pfam" id="PF02833">
    <property type="entry name" value="DHHA2"/>
    <property type="match status" value="1"/>
</dbReference>
<dbReference type="AlphaFoldDB" id="A0A024U5Y8"/>
<dbReference type="PANTHER" id="PTHR12112:SF39">
    <property type="entry name" value="EG:152A3.5 PROTEIN (FBGN0003116_PN PROTEIN)"/>
    <property type="match status" value="1"/>
</dbReference>
<evidence type="ECO:0000259" key="1">
    <source>
        <dbReference type="SMART" id="SM01131"/>
    </source>
</evidence>
<dbReference type="EMBL" id="KI913962">
    <property type="protein sequence ID" value="ETW01640.1"/>
    <property type="molecule type" value="Genomic_DNA"/>
</dbReference>
<protein>
    <recommendedName>
        <fullName evidence="1">DHHA2 domain-containing protein</fullName>
    </recommendedName>
</protein>
<dbReference type="Gene3D" id="3.90.1640.10">
    <property type="entry name" value="inorganic pyrophosphatase (n-terminal core)"/>
    <property type="match status" value="1"/>
</dbReference>
<proteinExistence type="predicted"/>